<comment type="caution">
    <text evidence="1">The sequence shown here is derived from an EMBL/GenBank/DDBJ whole genome shotgun (WGS) entry which is preliminary data.</text>
</comment>
<organism evidence="1 2">
    <name type="scientific">Portunus trituberculatus</name>
    <name type="common">Swimming crab</name>
    <name type="synonym">Neptunus trituberculatus</name>
    <dbReference type="NCBI Taxonomy" id="210409"/>
    <lineage>
        <taxon>Eukaryota</taxon>
        <taxon>Metazoa</taxon>
        <taxon>Ecdysozoa</taxon>
        <taxon>Arthropoda</taxon>
        <taxon>Crustacea</taxon>
        <taxon>Multicrustacea</taxon>
        <taxon>Malacostraca</taxon>
        <taxon>Eumalacostraca</taxon>
        <taxon>Eucarida</taxon>
        <taxon>Decapoda</taxon>
        <taxon>Pleocyemata</taxon>
        <taxon>Brachyura</taxon>
        <taxon>Eubrachyura</taxon>
        <taxon>Portunoidea</taxon>
        <taxon>Portunidae</taxon>
        <taxon>Portuninae</taxon>
        <taxon>Portunus</taxon>
    </lineage>
</organism>
<name>A0A5B7J2W6_PORTR</name>
<sequence length="50" mass="5409">MSGNDVGNQVILATASYDHTIKLWQAHSGICQRTLKHPESVSFCGLSGSY</sequence>
<reference evidence="1 2" key="1">
    <citation type="submission" date="2019-05" db="EMBL/GenBank/DDBJ databases">
        <title>Another draft genome of Portunus trituberculatus and its Hox gene families provides insights of decapod evolution.</title>
        <authorList>
            <person name="Jeong J.-H."/>
            <person name="Song I."/>
            <person name="Kim S."/>
            <person name="Choi T."/>
            <person name="Kim D."/>
            <person name="Ryu S."/>
            <person name="Kim W."/>
        </authorList>
    </citation>
    <scope>NUCLEOTIDE SEQUENCE [LARGE SCALE GENOMIC DNA]</scope>
    <source>
        <tissue evidence="1">Muscle</tissue>
    </source>
</reference>
<proteinExistence type="predicted"/>
<accession>A0A5B7J2W6</accession>
<dbReference type="OrthoDB" id="400at2759"/>
<dbReference type="AlphaFoldDB" id="A0A5B7J2W6"/>
<gene>
    <name evidence="1" type="primary">mlst8_1</name>
    <name evidence="1" type="ORF">E2C01_083714</name>
</gene>
<dbReference type="EMBL" id="VSRR010078965">
    <property type="protein sequence ID" value="MPC88793.1"/>
    <property type="molecule type" value="Genomic_DNA"/>
</dbReference>
<evidence type="ECO:0000313" key="1">
    <source>
        <dbReference type="EMBL" id="MPC88793.1"/>
    </source>
</evidence>
<dbReference type="Gene3D" id="2.130.10.10">
    <property type="entry name" value="YVTN repeat-like/Quinoprotein amine dehydrogenase"/>
    <property type="match status" value="1"/>
</dbReference>
<dbReference type="SUPFAM" id="SSF50978">
    <property type="entry name" value="WD40 repeat-like"/>
    <property type="match status" value="1"/>
</dbReference>
<dbReference type="InterPro" id="IPR036322">
    <property type="entry name" value="WD40_repeat_dom_sf"/>
</dbReference>
<dbReference type="InterPro" id="IPR015943">
    <property type="entry name" value="WD40/YVTN_repeat-like_dom_sf"/>
</dbReference>
<evidence type="ECO:0000313" key="2">
    <source>
        <dbReference type="Proteomes" id="UP000324222"/>
    </source>
</evidence>
<keyword evidence="2" id="KW-1185">Reference proteome</keyword>
<dbReference type="Proteomes" id="UP000324222">
    <property type="component" value="Unassembled WGS sequence"/>
</dbReference>
<protein>
    <submittedName>
        <fullName evidence="1">Target of rapamycin complex subunit lst8</fullName>
    </submittedName>
</protein>